<organism evidence="1 2">
    <name type="scientific">Nitratireductor pacificus pht-3B</name>
    <dbReference type="NCBI Taxonomy" id="391937"/>
    <lineage>
        <taxon>Bacteria</taxon>
        <taxon>Pseudomonadati</taxon>
        <taxon>Pseudomonadota</taxon>
        <taxon>Alphaproteobacteria</taxon>
        <taxon>Hyphomicrobiales</taxon>
        <taxon>Phyllobacteriaceae</taxon>
        <taxon>Nitratireductor</taxon>
    </lineage>
</organism>
<dbReference type="AlphaFoldDB" id="K2MID7"/>
<evidence type="ECO:0000313" key="1">
    <source>
        <dbReference type="EMBL" id="EKF16917.1"/>
    </source>
</evidence>
<accession>K2MID7</accession>
<keyword evidence="2" id="KW-1185">Reference proteome</keyword>
<gene>
    <name evidence="1" type="ORF">NA2_20644</name>
</gene>
<evidence type="ECO:0000313" key="2">
    <source>
        <dbReference type="Proteomes" id="UP000006786"/>
    </source>
</evidence>
<dbReference type="Proteomes" id="UP000006786">
    <property type="component" value="Unassembled WGS sequence"/>
</dbReference>
<sequence length="168" mass="19357">MFRRDPQDDDEVFHDPGLILVLTNQHGAVMRRASIHCERGATFAIGRQAIENADFAADIDQQCMTERHSCASRYAPDFLHLFRSIAFQLGQEPQRAIHKVFNRRAWRPGFGISKTRFVRDGTTQYLRVSLDLVTAGPSKLLAARNWWSLDIDQSHTSARRNFHLMNYL</sequence>
<proteinExistence type="predicted"/>
<protein>
    <submittedName>
        <fullName evidence="1">Uncharacterized protein</fullName>
    </submittedName>
</protein>
<name>K2MID7_9HYPH</name>
<dbReference type="EMBL" id="AMRM01000035">
    <property type="protein sequence ID" value="EKF16917.1"/>
    <property type="molecule type" value="Genomic_DNA"/>
</dbReference>
<comment type="caution">
    <text evidence="1">The sequence shown here is derived from an EMBL/GenBank/DDBJ whole genome shotgun (WGS) entry which is preliminary data.</text>
</comment>
<reference evidence="1 2" key="1">
    <citation type="journal article" date="2012" name="J. Bacteriol.">
        <title>Genome Sequence of Nitratireductor pacificus Type Strain pht-3B.</title>
        <authorList>
            <person name="Lai Q."/>
            <person name="Li G."/>
            <person name="Shao Z."/>
        </authorList>
    </citation>
    <scope>NUCLEOTIDE SEQUENCE [LARGE SCALE GENOMIC DNA]</scope>
    <source>
        <strain evidence="2">pht-3B</strain>
    </source>
</reference>